<dbReference type="Gene3D" id="3.40.50.261">
    <property type="entry name" value="Succinyl-CoA synthetase domains"/>
    <property type="match status" value="2"/>
</dbReference>
<evidence type="ECO:0000313" key="4">
    <source>
        <dbReference type="EMBL" id="PZF75346.1"/>
    </source>
</evidence>
<organism evidence="4 5">
    <name type="scientific">Aestuariivirga litoralis</name>
    <dbReference type="NCBI Taxonomy" id="2650924"/>
    <lineage>
        <taxon>Bacteria</taxon>
        <taxon>Pseudomonadati</taxon>
        <taxon>Pseudomonadota</taxon>
        <taxon>Alphaproteobacteria</taxon>
        <taxon>Hyphomicrobiales</taxon>
        <taxon>Aestuariivirgaceae</taxon>
        <taxon>Aestuariivirga</taxon>
    </lineage>
</organism>
<gene>
    <name evidence="4" type="ORF">DK847_18625</name>
</gene>
<sequence>MTPKARANLDRLLRPRHVAVIGGRDAETVAAECKRIGFAGPFWPVNPKRSQVGGHACFASVEDLPEAPDAVFLAVPKEAAIEALHKLSAMGAGGVVCYTAGFGETGAEGADAEARLVQAAGNLALVGPNCYGVINYVDRVALWPFTHGGACPGHGAAIITQSGMLSSDFTMSQRGVPFAYMVSAGNQTLLRLEDFVDALCERPEVRAIGLHIEGLKDVAAFERAALKSLSLGKPIVALKTGTSRLGSSLTVSHTGSLSGTEELYDALFDRLGIIRADSPAQLLETVKFLCVAGVPKGRRLAGLTCSGGGATMLADYAERLDLSFTPPDAATAASLRVLLPQTATVSNPLDYTTPIWGIPEKTRPVFDTLFAQGHDAAVIVQDYPAPGLDESKPWYRNDTLSFIAAAKARALPAAVCSTIPENLDEETRSFLVAQGVAPMQGIEQCMAAIAAAAWHGERRAEIAASPTAPLLPQQPAGDVRLIDEAAAKTLLAAKGIAVPHSRIGSGAEIAALSRELGYPVALKMVSEKLPHKTEAGAVRLGLRSAEDVTAAVQRMRADVAAYNPAALTDVFLVEAMVAQPVAELMVSIRRDPQFGLAMTLAAGGILVELLADAVTVLLPASRADLARALSRLKISRLLAGYRGRPAANREALLDTLERLAAFAADPANEVAEIEINPLFAGVHETCAVDVLMQRLSA</sequence>
<dbReference type="Pfam" id="PF13607">
    <property type="entry name" value="Succ_CoA_lig"/>
    <property type="match status" value="1"/>
</dbReference>
<dbReference type="InterPro" id="IPR036291">
    <property type="entry name" value="NAD(P)-bd_dom_sf"/>
</dbReference>
<dbReference type="SMART" id="SM00881">
    <property type="entry name" value="CoA_binding"/>
    <property type="match status" value="1"/>
</dbReference>
<evidence type="ECO:0000256" key="1">
    <source>
        <dbReference type="ARBA" id="ARBA00022532"/>
    </source>
</evidence>
<dbReference type="FunFam" id="3.30.1490.20:FF:000020">
    <property type="entry name" value="Protein lysine acetyltransferase"/>
    <property type="match status" value="1"/>
</dbReference>
<dbReference type="Gene3D" id="3.30.470.20">
    <property type="entry name" value="ATP-grasp fold, B domain"/>
    <property type="match status" value="1"/>
</dbReference>
<dbReference type="SUPFAM" id="SSF51735">
    <property type="entry name" value="NAD(P)-binding Rossmann-fold domains"/>
    <property type="match status" value="1"/>
</dbReference>
<dbReference type="SUPFAM" id="SSF56059">
    <property type="entry name" value="Glutathione synthetase ATP-binding domain-like"/>
    <property type="match status" value="1"/>
</dbReference>
<reference evidence="5" key="1">
    <citation type="submission" date="2018-06" db="EMBL/GenBank/DDBJ databases">
        <title>Aestuariibacter litoralis strain KCTC 52945T.</title>
        <authorList>
            <person name="Li X."/>
            <person name="Salam N."/>
            <person name="Li J.-L."/>
            <person name="Chen Y.-M."/>
            <person name="Yang Z.-W."/>
            <person name="Zhang L.-Y."/>
            <person name="Han M.-X."/>
            <person name="Xiao M."/>
            <person name="Li W.-J."/>
        </authorList>
    </citation>
    <scope>NUCLEOTIDE SEQUENCE [LARGE SCALE GENOMIC DNA]</scope>
    <source>
        <strain evidence="5">KCTC 52945</strain>
    </source>
</reference>
<dbReference type="Gene3D" id="3.30.1490.20">
    <property type="entry name" value="ATP-grasp fold, A domain"/>
    <property type="match status" value="1"/>
</dbReference>
<keyword evidence="5" id="KW-1185">Reference proteome</keyword>
<dbReference type="Pfam" id="PF13380">
    <property type="entry name" value="CoA_binding_2"/>
    <property type="match status" value="1"/>
</dbReference>
<accession>A0A2W2BPK7</accession>
<dbReference type="InterPro" id="IPR003781">
    <property type="entry name" value="CoA-bd"/>
</dbReference>
<name>A0A2W2BPK7_9HYPH</name>
<dbReference type="Pfam" id="PF13549">
    <property type="entry name" value="ATP-grasp_5"/>
    <property type="match status" value="1"/>
</dbReference>
<protein>
    <submittedName>
        <fullName evidence="4">CoA-binding protein</fullName>
    </submittedName>
</protein>
<evidence type="ECO:0000256" key="2">
    <source>
        <dbReference type="ARBA" id="ARBA00060888"/>
    </source>
</evidence>
<evidence type="ECO:0000313" key="5">
    <source>
        <dbReference type="Proteomes" id="UP000248795"/>
    </source>
</evidence>
<comment type="caution">
    <text evidence="4">The sequence shown here is derived from an EMBL/GenBank/DDBJ whole genome shotgun (WGS) entry which is preliminary data.</text>
</comment>
<dbReference type="GO" id="GO:0005524">
    <property type="term" value="F:ATP binding"/>
    <property type="evidence" value="ECO:0007669"/>
    <property type="project" value="InterPro"/>
</dbReference>
<comment type="similarity">
    <text evidence="2">In the N-terminal section; belongs to the acetate CoA ligase alpha subunit family.</text>
</comment>
<dbReference type="Gene3D" id="3.40.50.720">
    <property type="entry name" value="NAD(P)-binding Rossmann-like Domain"/>
    <property type="match status" value="1"/>
</dbReference>
<evidence type="ECO:0000259" key="3">
    <source>
        <dbReference type="SMART" id="SM00881"/>
    </source>
</evidence>
<proteinExistence type="inferred from homology"/>
<keyword evidence="1" id="KW-0816">Tricarboxylic acid cycle</keyword>
<dbReference type="EMBL" id="QKVK01000011">
    <property type="protein sequence ID" value="PZF75346.1"/>
    <property type="molecule type" value="Genomic_DNA"/>
</dbReference>
<dbReference type="PANTHER" id="PTHR42793">
    <property type="entry name" value="COA BINDING DOMAIN CONTAINING PROTEIN"/>
    <property type="match status" value="1"/>
</dbReference>
<dbReference type="SUPFAM" id="SSF52210">
    <property type="entry name" value="Succinyl-CoA synthetase domains"/>
    <property type="match status" value="2"/>
</dbReference>
<dbReference type="AlphaFoldDB" id="A0A2W2BPK7"/>
<dbReference type="InterPro" id="IPR016102">
    <property type="entry name" value="Succinyl-CoA_synth-like"/>
</dbReference>
<dbReference type="InterPro" id="IPR032875">
    <property type="entry name" value="Succ_CoA_lig_flav_dom"/>
</dbReference>
<dbReference type="PANTHER" id="PTHR42793:SF4">
    <property type="entry name" value="BLL6376 PROTEIN"/>
    <property type="match status" value="1"/>
</dbReference>
<feature type="domain" description="CoA-binding" evidence="3">
    <location>
        <begin position="12"/>
        <end position="102"/>
    </location>
</feature>
<dbReference type="RefSeq" id="WP_111200052.1">
    <property type="nucleotide sequence ID" value="NZ_QKVK01000011.1"/>
</dbReference>
<dbReference type="GO" id="GO:0006099">
    <property type="term" value="P:tricarboxylic acid cycle"/>
    <property type="evidence" value="ECO:0007669"/>
    <property type="project" value="UniProtKB-KW"/>
</dbReference>
<dbReference type="InterPro" id="IPR013815">
    <property type="entry name" value="ATP_grasp_subdomain_1"/>
</dbReference>
<dbReference type="Proteomes" id="UP000248795">
    <property type="component" value="Unassembled WGS sequence"/>
</dbReference>